<dbReference type="AlphaFoldDB" id="A0A1F6CI02"/>
<dbReference type="GO" id="GO:0008097">
    <property type="term" value="F:5S rRNA binding"/>
    <property type="evidence" value="ECO:0007669"/>
    <property type="project" value="TreeGrafter"/>
</dbReference>
<organism evidence="8 9">
    <name type="scientific">Candidatus Kaiserbacteria bacterium RIFCSPHIGHO2_01_FULL_53_31</name>
    <dbReference type="NCBI Taxonomy" id="1798481"/>
    <lineage>
        <taxon>Bacteria</taxon>
        <taxon>Candidatus Kaiseribacteriota</taxon>
    </lineage>
</organism>
<dbReference type="Proteomes" id="UP000178815">
    <property type="component" value="Unassembled WGS sequence"/>
</dbReference>
<evidence type="ECO:0000313" key="8">
    <source>
        <dbReference type="EMBL" id="OGG48829.1"/>
    </source>
</evidence>
<keyword evidence="3 7" id="KW-0694">RNA-binding</keyword>
<dbReference type="FunFam" id="3.30.420.100:FF:000001">
    <property type="entry name" value="50S ribosomal protein L18"/>
    <property type="match status" value="1"/>
</dbReference>
<dbReference type="PANTHER" id="PTHR12899:SF3">
    <property type="entry name" value="LARGE RIBOSOMAL SUBUNIT PROTEIN UL18M"/>
    <property type="match status" value="1"/>
</dbReference>
<keyword evidence="2 7" id="KW-0699">rRNA-binding</keyword>
<dbReference type="SUPFAM" id="SSF53137">
    <property type="entry name" value="Translational machinery components"/>
    <property type="match status" value="1"/>
</dbReference>
<keyword evidence="4 7" id="KW-0689">Ribosomal protein</keyword>
<protein>
    <recommendedName>
        <fullName evidence="6 7">Large ribosomal subunit protein uL18</fullName>
    </recommendedName>
</protein>
<evidence type="ECO:0000256" key="5">
    <source>
        <dbReference type="ARBA" id="ARBA00023274"/>
    </source>
</evidence>
<accession>A0A1F6CI02</accession>
<name>A0A1F6CI02_9BACT</name>
<gene>
    <name evidence="7" type="primary">rplR</name>
    <name evidence="8" type="ORF">A2678_00405</name>
</gene>
<proteinExistence type="inferred from homology"/>
<evidence type="ECO:0000256" key="4">
    <source>
        <dbReference type="ARBA" id="ARBA00022980"/>
    </source>
</evidence>
<evidence type="ECO:0000256" key="2">
    <source>
        <dbReference type="ARBA" id="ARBA00022730"/>
    </source>
</evidence>
<dbReference type="STRING" id="1798481.A2678_00405"/>
<dbReference type="GO" id="GO:0006412">
    <property type="term" value="P:translation"/>
    <property type="evidence" value="ECO:0007669"/>
    <property type="project" value="UniProtKB-UniRule"/>
</dbReference>
<dbReference type="Pfam" id="PF00861">
    <property type="entry name" value="Ribosomal_L18p"/>
    <property type="match status" value="1"/>
</dbReference>
<dbReference type="Gene3D" id="3.30.420.100">
    <property type="match status" value="1"/>
</dbReference>
<dbReference type="PANTHER" id="PTHR12899">
    <property type="entry name" value="39S RIBOSOMAL PROTEIN L18, MITOCHONDRIAL"/>
    <property type="match status" value="1"/>
</dbReference>
<dbReference type="GO" id="GO:0003735">
    <property type="term" value="F:structural constituent of ribosome"/>
    <property type="evidence" value="ECO:0007669"/>
    <property type="project" value="InterPro"/>
</dbReference>
<dbReference type="NCBIfam" id="TIGR00060">
    <property type="entry name" value="L18_bact"/>
    <property type="match status" value="1"/>
</dbReference>
<comment type="function">
    <text evidence="7">This is one of the proteins that bind and probably mediate the attachment of the 5S RNA into the large ribosomal subunit, where it forms part of the central protuberance.</text>
</comment>
<dbReference type="HAMAP" id="MF_01337_B">
    <property type="entry name" value="Ribosomal_uL18_B"/>
    <property type="match status" value="1"/>
</dbReference>
<dbReference type="InterPro" id="IPR004389">
    <property type="entry name" value="Ribosomal_uL18_bac-type"/>
</dbReference>
<evidence type="ECO:0000256" key="3">
    <source>
        <dbReference type="ARBA" id="ARBA00022884"/>
    </source>
</evidence>
<dbReference type="CDD" id="cd00432">
    <property type="entry name" value="Ribosomal_L18_L5e"/>
    <property type="match status" value="1"/>
</dbReference>
<evidence type="ECO:0000256" key="6">
    <source>
        <dbReference type="ARBA" id="ARBA00035197"/>
    </source>
</evidence>
<dbReference type="InterPro" id="IPR005484">
    <property type="entry name" value="Ribosomal_uL18_bac/plant/anim"/>
</dbReference>
<keyword evidence="5 7" id="KW-0687">Ribonucleoprotein</keyword>
<comment type="subunit">
    <text evidence="7">Part of the 50S ribosomal subunit; part of the 5S rRNA/L5/L18/L25 subcomplex. Contacts the 5S and 23S rRNAs.</text>
</comment>
<evidence type="ECO:0000256" key="7">
    <source>
        <dbReference type="HAMAP-Rule" id="MF_01337"/>
    </source>
</evidence>
<dbReference type="GO" id="GO:0022625">
    <property type="term" value="C:cytosolic large ribosomal subunit"/>
    <property type="evidence" value="ECO:0007669"/>
    <property type="project" value="TreeGrafter"/>
</dbReference>
<dbReference type="InterPro" id="IPR057268">
    <property type="entry name" value="Ribosomal_L18"/>
</dbReference>
<reference evidence="8 9" key="1">
    <citation type="journal article" date="2016" name="Nat. Commun.">
        <title>Thousands of microbial genomes shed light on interconnected biogeochemical processes in an aquifer system.</title>
        <authorList>
            <person name="Anantharaman K."/>
            <person name="Brown C.T."/>
            <person name="Hug L.A."/>
            <person name="Sharon I."/>
            <person name="Castelle C.J."/>
            <person name="Probst A.J."/>
            <person name="Thomas B.C."/>
            <person name="Singh A."/>
            <person name="Wilkins M.J."/>
            <person name="Karaoz U."/>
            <person name="Brodie E.L."/>
            <person name="Williams K.H."/>
            <person name="Hubbard S.S."/>
            <person name="Banfield J.F."/>
        </authorList>
    </citation>
    <scope>NUCLEOTIDE SEQUENCE [LARGE SCALE GENOMIC DNA]</scope>
</reference>
<sequence>MNHGPKTKNELRIRRHARVRARIEGTATRPRLAVYRSNRFISVQLIDDTAGKTVAAAHGREFKGTASAQAKAVGEAIAKKATALGVTSAVFDRGGYRYGGQVKTLADAAREGGLTF</sequence>
<evidence type="ECO:0000256" key="1">
    <source>
        <dbReference type="ARBA" id="ARBA00007116"/>
    </source>
</evidence>
<comment type="caution">
    <text evidence="8">The sequence shown here is derived from an EMBL/GenBank/DDBJ whole genome shotgun (WGS) entry which is preliminary data.</text>
</comment>
<dbReference type="EMBL" id="MFKU01000007">
    <property type="protein sequence ID" value="OGG48829.1"/>
    <property type="molecule type" value="Genomic_DNA"/>
</dbReference>
<comment type="similarity">
    <text evidence="1 7">Belongs to the universal ribosomal protein uL18 family.</text>
</comment>
<evidence type="ECO:0000313" key="9">
    <source>
        <dbReference type="Proteomes" id="UP000178815"/>
    </source>
</evidence>